<dbReference type="AlphaFoldDB" id="A0A4P2QN66"/>
<sequence>MASDVRGAMTPAVRLFEPGLSREQRSAILTLAPDEQSTNAFYGDSGALIEQSIGLEDVKTPMLVGAQVDPDQRPQPEPRVELASECQEGPLEGLVRVRDRHRAVVVDGPPVHRGEDALAGLEAALQRGERVGIAAAEEHTPARSGGFG</sequence>
<dbReference type="EMBL" id="CP012672">
    <property type="protein sequence ID" value="AUX31500.1"/>
    <property type="molecule type" value="Genomic_DNA"/>
</dbReference>
<dbReference type="Proteomes" id="UP000295497">
    <property type="component" value="Chromosome"/>
</dbReference>
<proteinExistence type="predicted"/>
<gene>
    <name evidence="1" type="ORF">SOCE836_036310</name>
</gene>
<organism evidence="1 2">
    <name type="scientific">Sorangium cellulosum</name>
    <name type="common">Polyangium cellulosum</name>
    <dbReference type="NCBI Taxonomy" id="56"/>
    <lineage>
        <taxon>Bacteria</taxon>
        <taxon>Pseudomonadati</taxon>
        <taxon>Myxococcota</taxon>
        <taxon>Polyangia</taxon>
        <taxon>Polyangiales</taxon>
        <taxon>Polyangiaceae</taxon>
        <taxon>Sorangium</taxon>
    </lineage>
</organism>
<evidence type="ECO:0000313" key="2">
    <source>
        <dbReference type="Proteomes" id="UP000295497"/>
    </source>
</evidence>
<accession>A0A4P2QN66</accession>
<evidence type="ECO:0000313" key="1">
    <source>
        <dbReference type="EMBL" id="AUX31500.1"/>
    </source>
</evidence>
<name>A0A4P2QN66_SORCE</name>
<reference evidence="1 2" key="1">
    <citation type="submission" date="2015-09" db="EMBL/GenBank/DDBJ databases">
        <title>Sorangium comparison.</title>
        <authorList>
            <person name="Zaburannyi N."/>
            <person name="Bunk B."/>
            <person name="Overmann J."/>
            <person name="Mueller R."/>
        </authorList>
    </citation>
    <scope>NUCLEOTIDE SEQUENCE [LARGE SCALE GENOMIC DNA]</scope>
    <source>
        <strain evidence="1 2">So ce836</strain>
    </source>
</reference>
<protein>
    <submittedName>
        <fullName evidence="1">Uncharacterized protein</fullName>
    </submittedName>
</protein>